<reference evidence="1" key="1">
    <citation type="submission" date="2018-05" db="EMBL/GenBank/DDBJ databases">
        <authorList>
            <person name="Lanie J.A."/>
            <person name="Ng W.-L."/>
            <person name="Kazmierczak K.M."/>
            <person name="Andrzejewski T.M."/>
            <person name="Davidsen T.M."/>
            <person name="Wayne K.J."/>
            <person name="Tettelin H."/>
            <person name="Glass J.I."/>
            <person name="Rusch D."/>
            <person name="Podicherti R."/>
            <person name="Tsui H.-C.T."/>
            <person name="Winkler M.E."/>
        </authorList>
    </citation>
    <scope>NUCLEOTIDE SEQUENCE</scope>
</reference>
<dbReference type="EMBL" id="UINC01210829">
    <property type="protein sequence ID" value="SVE34472.1"/>
    <property type="molecule type" value="Genomic_DNA"/>
</dbReference>
<feature type="non-terminal residue" evidence="1">
    <location>
        <position position="222"/>
    </location>
</feature>
<name>A0A383CQJ8_9ZZZZ</name>
<evidence type="ECO:0000313" key="1">
    <source>
        <dbReference type="EMBL" id="SVE34472.1"/>
    </source>
</evidence>
<sequence length="222" mass="25753">MDNHLYLFIIWEQSRNKSEEIINDISSKFIIREIFEISWNKKNFLNNLIRFYGHSLPDPKKKTLLCGTGPFLLIIVQDRNPNFRTGIVFNGKITINDNIAKNKMKYREWVGEEFSIHGSISAKETDHNLTLLLRKPLSEIQNNLPEMWDGAVKQFKSDLIGCNGWKSIEEFLITLNGTINYVILRNFENFPRNLISDSHNDIDILTDGDIILPYICMTDGSI</sequence>
<dbReference type="AlphaFoldDB" id="A0A383CQJ8"/>
<proteinExistence type="predicted"/>
<accession>A0A383CQJ8</accession>
<organism evidence="1">
    <name type="scientific">marine metagenome</name>
    <dbReference type="NCBI Taxonomy" id="408172"/>
    <lineage>
        <taxon>unclassified sequences</taxon>
        <taxon>metagenomes</taxon>
        <taxon>ecological metagenomes</taxon>
    </lineage>
</organism>
<gene>
    <name evidence="1" type="ORF">METZ01_LOCUS487326</name>
</gene>
<protein>
    <submittedName>
        <fullName evidence="1">Uncharacterized protein</fullName>
    </submittedName>
</protein>